<dbReference type="Proteomes" id="UP001233271">
    <property type="component" value="Chromosome 3"/>
</dbReference>
<feature type="transmembrane region" description="Helical" evidence="9">
    <location>
        <begin position="474"/>
        <end position="492"/>
    </location>
</feature>
<feature type="region of interest" description="Disordered" evidence="8">
    <location>
        <begin position="273"/>
        <end position="306"/>
    </location>
</feature>
<dbReference type="GO" id="GO:0003677">
    <property type="term" value="F:DNA binding"/>
    <property type="evidence" value="ECO:0007669"/>
    <property type="project" value="UniProtKB-UniRule"/>
</dbReference>
<dbReference type="Pfam" id="PF01490">
    <property type="entry name" value="Aa_trans"/>
    <property type="match status" value="1"/>
</dbReference>
<dbReference type="SUPFAM" id="SSF46689">
    <property type="entry name" value="Homeodomain-like"/>
    <property type="match status" value="1"/>
</dbReference>
<evidence type="ECO:0000256" key="5">
    <source>
        <dbReference type="ARBA" id="ARBA00023136"/>
    </source>
</evidence>
<reference evidence="11" key="1">
    <citation type="journal article" date="2023" name="BMC Genomics">
        <title>Chromosome-level genome assemblies of Cutaneotrichosporon spp. (Trichosporonales, Basidiomycota) reveal imbalanced evolution between nucleotide sequences and chromosome synteny.</title>
        <authorList>
            <person name="Kobayashi Y."/>
            <person name="Kayamori A."/>
            <person name="Aoki K."/>
            <person name="Shiwa Y."/>
            <person name="Matsutani M."/>
            <person name="Fujita N."/>
            <person name="Sugita T."/>
            <person name="Iwasaki W."/>
            <person name="Tanaka N."/>
            <person name="Takashima M."/>
        </authorList>
    </citation>
    <scope>NUCLEOTIDE SEQUENCE</scope>
    <source>
        <strain evidence="11">HIS019</strain>
    </source>
</reference>
<dbReference type="PROSITE" id="PS50071">
    <property type="entry name" value="HOMEOBOX_2"/>
    <property type="match status" value="1"/>
</dbReference>
<dbReference type="GO" id="GO:0005634">
    <property type="term" value="C:nucleus"/>
    <property type="evidence" value="ECO:0007669"/>
    <property type="project" value="UniProtKB-SubCell"/>
</dbReference>
<organism evidence="11 12">
    <name type="scientific">Cutaneotrichosporon cavernicola</name>
    <dbReference type="NCBI Taxonomy" id="279322"/>
    <lineage>
        <taxon>Eukaryota</taxon>
        <taxon>Fungi</taxon>
        <taxon>Dikarya</taxon>
        <taxon>Basidiomycota</taxon>
        <taxon>Agaricomycotina</taxon>
        <taxon>Tremellomycetes</taxon>
        <taxon>Trichosporonales</taxon>
        <taxon>Trichosporonaceae</taxon>
        <taxon>Cutaneotrichosporon</taxon>
    </lineage>
</organism>
<feature type="transmembrane region" description="Helical" evidence="9">
    <location>
        <begin position="402"/>
        <end position="424"/>
    </location>
</feature>
<sequence length="968" mass="104401">MSDNRPIPSEVGSSSSPSRAIASVTSGTPRLAQIPPRNGAAGSFQAARSVGRDSGIQRTATPPPGSDTDLGTKAPVAEPSQPKSALTAALGKSSTGKDAASTPDHASGSATPANPDESAFSNLAEVPDEEKARVLRRHLVSAEERGGGSKVATPGQDATPVEDSSQAGDSSVVQAPEESFPIPYDAPGGDVTHSLYKWQQGARPRRPSRAASFSHADRSGIIDPAVTQMKEPGGFRRNFLSARAQERGDEVPPMIRNVVDFLFLYGHFAGEDLDEDEDVDDDDELAEAEEGMDGSAARAGPASERTPLLQRTMSKNRRRSKSVHNQGTASVTQAVLMLLKGFVGTGVLFMGKAFYNGGILFSTVVLLAIGAISLWSFLLLVQTWMKVPGSFGDIGGQLYGNWLRITILFSITVSQIGFVAAYTIFIAENLRAFFLAVTDCKLDIPTSALIFAQLFLFLPLAMIRNLAKLSGTALVADAFILIGLIYIASSEIGTIVEKGVAPDVVLFNPDHFPLLIGTAVFAFEGVGLVIPITETMKEPQKFSRALSGVLLFVAVLFSTFGVLGYAAYGSEVQTVVLVNLPQQEKFVQVSQFLYSIAILLSIPLQLFPAVRIMETGLFSRSGKHNRRVKWQKNVFRAGTVIFCSLLSWAGSSELDKFVSLVGAFACLPLCFIYPPMLHLRGCATTRTAKALDYLLLAFGIVVGVYSTVQTLRSLFAPSNGDSPTFGKLFSLPSPSMSTPQAFTISSEALARFPAAIQRTIVDVVQSELEKARSNCIQVLASPPRAEPASAQEPRAPMDEAWQREATRFVHSIEGFLNSCPSVKRGPNFKANSKHILEDAFRRSQFLNKAECRIVAKAAGLSSQQVRTWFQNKRNRSSKKPSKATGEAQLWFEDVVGRPGSPSLHTPTADWDWSKIHQSLWLQYAGPSAGVMWDPPQVQGDSWLPRDTAALAMAASNFIDFQEPATESK</sequence>
<dbReference type="InterPro" id="IPR001356">
    <property type="entry name" value="HD"/>
</dbReference>
<feature type="transmembrane region" description="Helical" evidence="9">
    <location>
        <begin position="444"/>
        <end position="462"/>
    </location>
</feature>
<dbReference type="RefSeq" id="XP_060455994.1">
    <property type="nucleotide sequence ID" value="XM_060599285.1"/>
</dbReference>
<dbReference type="Gene3D" id="1.10.10.60">
    <property type="entry name" value="Homeodomain-like"/>
    <property type="match status" value="1"/>
</dbReference>
<comment type="similarity">
    <text evidence="2">Belongs to the amino acid/polyamine transporter 2 family.</text>
</comment>
<gene>
    <name evidence="11" type="ORF">CcaverHIS019_0307990</name>
</gene>
<dbReference type="GO" id="GO:0005774">
    <property type="term" value="C:vacuolar membrane"/>
    <property type="evidence" value="ECO:0007669"/>
    <property type="project" value="TreeGrafter"/>
</dbReference>
<evidence type="ECO:0000256" key="4">
    <source>
        <dbReference type="ARBA" id="ARBA00022989"/>
    </source>
</evidence>
<proteinExistence type="inferred from homology"/>
<keyword evidence="3 9" id="KW-0812">Transmembrane</keyword>
<dbReference type="InterPro" id="IPR009057">
    <property type="entry name" value="Homeodomain-like_sf"/>
</dbReference>
<keyword evidence="4 9" id="KW-1133">Transmembrane helix</keyword>
<feature type="transmembrane region" description="Helical" evidence="9">
    <location>
        <begin position="327"/>
        <end position="351"/>
    </location>
</feature>
<feature type="transmembrane region" description="Helical" evidence="9">
    <location>
        <begin position="512"/>
        <end position="533"/>
    </location>
</feature>
<feature type="transmembrane region" description="Helical" evidence="9">
    <location>
        <begin position="690"/>
        <end position="708"/>
    </location>
</feature>
<evidence type="ECO:0000256" key="2">
    <source>
        <dbReference type="ARBA" id="ARBA00008066"/>
    </source>
</evidence>
<feature type="transmembrane region" description="Helical" evidence="9">
    <location>
        <begin position="357"/>
        <end position="381"/>
    </location>
</feature>
<dbReference type="EMBL" id="AP028214">
    <property type="protein sequence ID" value="BEI90729.1"/>
    <property type="molecule type" value="Genomic_DNA"/>
</dbReference>
<evidence type="ECO:0000256" key="6">
    <source>
        <dbReference type="PROSITE-ProRule" id="PRU00108"/>
    </source>
</evidence>
<evidence type="ECO:0000256" key="3">
    <source>
        <dbReference type="ARBA" id="ARBA00022692"/>
    </source>
</evidence>
<feature type="compositionally biased region" description="Polar residues" evidence="8">
    <location>
        <begin position="162"/>
        <end position="173"/>
    </location>
</feature>
<evidence type="ECO:0000259" key="10">
    <source>
        <dbReference type="PROSITE" id="PS50071"/>
    </source>
</evidence>
<evidence type="ECO:0000313" key="12">
    <source>
        <dbReference type="Proteomes" id="UP001233271"/>
    </source>
</evidence>
<keyword evidence="12" id="KW-1185">Reference proteome</keyword>
<dbReference type="GO" id="GO:0015179">
    <property type="term" value="F:L-amino acid transmembrane transporter activity"/>
    <property type="evidence" value="ECO:0007669"/>
    <property type="project" value="TreeGrafter"/>
</dbReference>
<protein>
    <recommendedName>
        <fullName evidence="10">Homeobox domain-containing protein</fullName>
    </recommendedName>
</protein>
<dbReference type="PANTHER" id="PTHR22950:SF666">
    <property type="entry name" value="VACUOLAR AMINO ACID TRANSPORTER 4"/>
    <property type="match status" value="1"/>
</dbReference>
<dbReference type="CDD" id="cd00086">
    <property type="entry name" value="homeodomain"/>
    <property type="match status" value="1"/>
</dbReference>
<feature type="domain" description="Homeobox" evidence="10">
    <location>
        <begin position="819"/>
        <end position="879"/>
    </location>
</feature>
<feature type="DNA-binding region" description="Homeobox" evidence="6">
    <location>
        <begin position="821"/>
        <end position="880"/>
    </location>
</feature>
<dbReference type="GeneID" id="85494599"/>
<feature type="transmembrane region" description="Helical" evidence="9">
    <location>
        <begin position="634"/>
        <end position="651"/>
    </location>
</feature>
<evidence type="ECO:0000256" key="9">
    <source>
        <dbReference type="SAM" id="Phobius"/>
    </source>
</evidence>
<comment type="subcellular location">
    <subcellularLocation>
        <location evidence="1">Membrane</location>
        <topology evidence="1">Multi-pass membrane protein</topology>
    </subcellularLocation>
    <subcellularLocation>
        <location evidence="6 7">Nucleus</location>
    </subcellularLocation>
</comment>
<feature type="compositionally biased region" description="Low complexity" evidence="8">
    <location>
        <begin position="1"/>
        <end position="26"/>
    </location>
</feature>
<feature type="transmembrane region" description="Helical" evidence="9">
    <location>
        <begin position="657"/>
        <end position="678"/>
    </location>
</feature>
<feature type="compositionally biased region" description="Acidic residues" evidence="8">
    <location>
        <begin position="273"/>
        <end position="292"/>
    </location>
</feature>
<dbReference type="Pfam" id="PF00046">
    <property type="entry name" value="Homeodomain"/>
    <property type="match status" value="1"/>
</dbReference>
<dbReference type="PANTHER" id="PTHR22950">
    <property type="entry name" value="AMINO ACID TRANSPORTER"/>
    <property type="match status" value="1"/>
</dbReference>
<name>A0AA48I3T8_9TREE</name>
<keyword evidence="6 7" id="KW-0539">Nucleus</keyword>
<keyword evidence="6 7" id="KW-0371">Homeobox</keyword>
<feature type="transmembrane region" description="Helical" evidence="9">
    <location>
        <begin position="545"/>
        <end position="568"/>
    </location>
</feature>
<feature type="transmembrane region" description="Helical" evidence="9">
    <location>
        <begin position="592"/>
        <end position="613"/>
    </location>
</feature>
<dbReference type="InterPro" id="IPR013057">
    <property type="entry name" value="AA_transpt_TM"/>
</dbReference>
<dbReference type="KEGG" id="ccac:CcaHIS019_0307990"/>
<evidence type="ECO:0000256" key="7">
    <source>
        <dbReference type="RuleBase" id="RU000682"/>
    </source>
</evidence>
<dbReference type="SMART" id="SM00389">
    <property type="entry name" value="HOX"/>
    <property type="match status" value="1"/>
</dbReference>
<keyword evidence="5 9" id="KW-0472">Membrane</keyword>
<evidence type="ECO:0000256" key="1">
    <source>
        <dbReference type="ARBA" id="ARBA00004141"/>
    </source>
</evidence>
<evidence type="ECO:0000256" key="8">
    <source>
        <dbReference type="SAM" id="MobiDB-lite"/>
    </source>
</evidence>
<dbReference type="AlphaFoldDB" id="A0AA48I3T8"/>
<evidence type="ECO:0000313" key="11">
    <source>
        <dbReference type="EMBL" id="BEI90729.1"/>
    </source>
</evidence>
<accession>A0AA48I3T8</accession>
<feature type="region of interest" description="Disordered" evidence="8">
    <location>
        <begin position="1"/>
        <end position="179"/>
    </location>
</feature>
<keyword evidence="6 7" id="KW-0238">DNA-binding</keyword>